<reference evidence="2 3" key="1">
    <citation type="submission" date="2023-09" db="EMBL/GenBank/DDBJ databases">
        <title>Pangenome analysis of Batrachochytrium dendrobatidis and related Chytrids.</title>
        <authorList>
            <person name="Yacoub M.N."/>
            <person name="Stajich J.E."/>
            <person name="James T.Y."/>
        </authorList>
    </citation>
    <scope>NUCLEOTIDE SEQUENCE [LARGE SCALE GENOMIC DNA]</scope>
    <source>
        <strain evidence="2 3">JEL0888</strain>
    </source>
</reference>
<dbReference type="Proteomes" id="UP001527925">
    <property type="component" value="Unassembled WGS sequence"/>
</dbReference>
<comment type="caution">
    <text evidence="2">The sequence shown here is derived from an EMBL/GenBank/DDBJ whole genome shotgun (WGS) entry which is preliminary data.</text>
</comment>
<protein>
    <submittedName>
        <fullName evidence="2">Uncharacterized protein</fullName>
    </submittedName>
</protein>
<sequence>MLVAHSRRIINDFMSATTLQAWLAVSGNSRHKFVRDLLSAVTSSRSRHWPKDYITPVSSVLIVSNASALLTRPGATTSDRAGAATASGQPTSAMREIVNPESRALDVCLADKTRLLAKLRNMSQPQFWAMRDDPTVLVISDKYDIPKDNLLATSKRRKAASGQVFLEDLGGPSGLARTMNGDGMSPVFITRTKCWPILEAWLEKDIFLGCRIGFIAAHYASLFSACVISLNKRVDSMSGTRSGVPNARESTDGSAASGGLDVPADHEHGLIEDELDGISESSISSGSGDFDNSAQDQFAAQKLK</sequence>
<proteinExistence type="predicted"/>
<feature type="region of interest" description="Disordered" evidence="1">
    <location>
        <begin position="279"/>
        <end position="304"/>
    </location>
</feature>
<name>A0ABR4NK38_9FUNG</name>
<keyword evidence="3" id="KW-1185">Reference proteome</keyword>
<feature type="compositionally biased region" description="Low complexity" evidence="1">
    <location>
        <begin position="279"/>
        <end position="289"/>
    </location>
</feature>
<evidence type="ECO:0000313" key="2">
    <source>
        <dbReference type="EMBL" id="KAL2919893.1"/>
    </source>
</evidence>
<organism evidence="2 3">
    <name type="scientific">Polyrhizophydium stewartii</name>
    <dbReference type="NCBI Taxonomy" id="2732419"/>
    <lineage>
        <taxon>Eukaryota</taxon>
        <taxon>Fungi</taxon>
        <taxon>Fungi incertae sedis</taxon>
        <taxon>Chytridiomycota</taxon>
        <taxon>Chytridiomycota incertae sedis</taxon>
        <taxon>Chytridiomycetes</taxon>
        <taxon>Rhizophydiales</taxon>
        <taxon>Rhizophydiales incertae sedis</taxon>
        <taxon>Polyrhizophydium</taxon>
    </lineage>
</organism>
<dbReference type="EMBL" id="JADGIZ020000002">
    <property type="protein sequence ID" value="KAL2919893.1"/>
    <property type="molecule type" value="Genomic_DNA"/>
</dbReference>
<evidence type="ECO:0000256" key="1">
    <source>
        <dbReference type="SAM" id="MobiDB-lite"/>
    </source>
</evidence>
<feature type="region of interest" description="Disordered" evidence="1">
    <location>
        <begin position="237"/>
        <end position="265"/>
    </location>
</feature>
<evidence type="ECO:0000313" key="3">
    <source>
        <dbReference type="Proteomes" id="UP001527925"/>
    </source>
</evidence>
<accession>A0ABR4NK38</accession>
<gene>
    <name evidence="2" type="ORF">HK105_200810</name>
</gene>